<dbReference type="Gene3D" id="1.25.40.10">
    <property type="entry name" value="Tetratricopeptide repeat domain"/>
    <property type="match status" value="1"/>
</dbReference>
<reference evidence="4 5" key="1">
    <citation type="journal article" date="2019" name="Front. Genet.">
        <title>Whole-Genome Sequencing of the Opportunistic Yeast Pathogen Candida inconspicua Uncovers Its Hybrid Origin.</title>
        <authorList>
            <person name="Mixao V."/>
            <person name="Hansen A.P."/>
            <person name="Saus E."/>
            <person name="Boekhout T."/>
            <person name="Lass-Florl C."/>
            <person name="Gabaldon T."/>
        </authorList>
    </citation>
    <scope>NUCLEOTIDE SEQUENCE [LARGE SCALE GENOMIC DNA]</scope>
    <source>
        <strain evidence="4 5">CBS 180</strain>
    </source>
</reference>
<keyword evidence="5" id="KW-1185">Reference proteome</keyword>
<evidence type="ECO:0000256" key="2">
    <source>
        <dbReference type="SAM" id="Coils"/>
    </source>
</evidence>
<dbReference type="OrthoDB" id="1414216at2759"/>
<comment type="caution">
    <text evidence="4">The sequence shown here is derived from an EMBL/GenBank/DDBJ whole genome shotgun (WGS) entry which is preliminary data.</text>
</comment>
<dbReference type="Pfam" id="PF12807">
    <property type="entry name" value="eIF3_p135"/>
    <property type="match status" value="1"/>
</dbReference>
<keyword evidence="1" id="KW-0963">Cytoplasm</keyword>
<name>A0A4T0X4Z0_9ASCO</name>
<dbReference type="STRING" id="52247.A0A4T0X4Z0"/>
<protein>
    <recommendedName>
        <fullName evidence="3">Clu domain-containing protein</fullName>
    </recommendedName>
</protein>
<gene>
    <name evidence="4" type="ORF">CANINC_000879</name>
</gene>
<dbReference type="SUPFAM" id="SSF48452">
    <property type="entry name" value="TPR-like"/>
    <property type="match status" value="1"/>
</dbReference>
<dbReference type="GO" id="GO:0005737">
    <property type="term" value="C:cytoplasm"/>
    <property type="evidence" value="ECO:0007669"/>
    <property type="project" value="TreeGrafter"/>
</dbReference>
<organism evidence="4 5">
    <name type="scientific">Pichia inconspicua</name>
    <dbReference type="NCBI Taxonomy" id="52247"/>
    <lineage>
        <taxon>Eukaryota</taxon>
        <taxon>Fungi</taxon>
        <taxon>Dikarya</taxon>
        <taxon>Ascomycota</taxon>
        <taxon>Saccharomycotina</taxon>
        <taxon>Pichiomycetes</taxon>
        <taxon>Pichiales</taxon>
        <taxon>Pichiaceae</taxon>
        <taxon>Pichia</taxon>
    </lineage>
</organism>
<dbReference type="Pfam" id="PF13236">
    <property type="entry name" value="CLU"/>
    <property type="match status" value="1"/>
</dbReference>
<sequence>MSDEHNEQSKVDERIITLKIKVPELEDLEIPCSVNDTVFDIIETLKVLPSTREFTAYYLSFEFEKLSEEVAVGDLIKDEEDTVALSLTFAPYTEVSAREHIIKAREYTFLETKEQALAEIYGFCYGASTYSALNLTTPVEQEKADSSEVRDDKEEETPFSITEEEKTAIAQIVSEVIENPTNIDTIVAKPNAKPKPALKSLYISQWSPADMSRKLAGDLMYLQVQTLESEILYITAHVSGFFINNSSNSRFDGEMASPKNGKPTFNYSLVALLKAVSPALVKQLEENEEELSKLPMETYIAPNATTVASPWLVKDADSSMADLGRSQFNLLHGGVDGSDLQVDWNKNFQYYKEFTKENLNERIGREQSLISCSTEFSIAAVRGALSFIRGEISPMNPEEDSSLHICLRNGIFYSKAVDSIGQFQDSGDAEAARYASGKDVAALRYLNRFDISDVHTLLTTVVDYAGERVLCQAPVPGILDDSESKEGEESEQRVKYGFIDDHSKVVSDDDFVSKFRPVGEAFHLKPHKVWNKDGTEVVEVVTSAYTKGAKGSDKKSYIIDLFRTSPLDIEFIESNYDPSKENSYPHREALIRPEAINEWIKRETAIIVKRETEKLEKEGKLQGETKPSIGIDESLFLLNPDAFSLTPAPTPELAAELKKDEEKVREVSKFVNEILVDEFVSYMAEYENKNAIDGRHLSELLHDSGINIRYLGKVAELALKKKDEYLKQYNAKLAEIAAANKINEEEEEKQAAEKKARLAAIIEKRNKSIESGAADETEFKKAIEAEQALEKEKEEAENKLTTELNTTPTVALFDSLYELSVLEMVARATKHFLRKLLQNIPLPLAPHVISHVHNCLLAGDINASPATPTISPLLAGVYKDVDLSVLEKDSRYVLTEISKEVYVRYRFNLPENWTATVRKLPLMRSIALKFGIQWKKRDYAFTKESLDAQIASQSVFKTCQAKSSKKKGRKATSPTPEIQPSIVSTTFVPEDVICLTPVIKSAIFESSAISDTWEAGIMKLSSENKEENQEGSIFASQTVQFAERLYGPVHNITASYYAKLGNLFASSSDFVDASLLMKKAFQIFERTGGIESFQASIALNQLVNTYLSNNEVLNVFKIYKRLLTYWTFAFDEYHPNVINIFASIAIILSRLGMVEDSIKVYTKVVELSDKLNNDVNQKSAFYRYQLSQQLVSGNKFNEALIEAEKAFESFKVTLGLKDKFTVDARKLAINLKNYIAFSKKQAKTLQEREHEARKLEQLQNIKHKQTQKAKKPVPNPDIANKSIEDILAFIDGPSSGKKKNKKRNSKK</sequence>
<dbReference type="GO" id="GO:0003729">
    <property type="term" value="F:mRNA binding"/>
    <property type="evidence" value="ECO:0007669"/>
    <property type="project" value="TreeGrafter"/>
</dbReference>
<accession>A0A4T0X4Z0</accession>
<evidence type="ECO:0000256" key="1">
    <source>
        <dbReference type="ARBA" id="ARBA00022490"/>
    </source>
</evidence>
<keyword evidence="2" id="KW-0175">Coiled coil</keyword>
<dbReference type="EMBL" id="SELW01000141">
    <property type="protein sequence ID" value="TID30526.1"/>
    <property type="molecule type" value="Genomic_DNA"/>
</dbReference>
<dbReference type="SUPFAM" id="SSF103107">
    <property type="entry name" value="Hypothetical protein c14orf129, hspc210"/>
    <property type="match status" value="1"/>
</dbReference>
<dbReference type="Proteomes" id="UP000307173">
    <property type="component" value="Unassembled WGS sequence"/>
</dbReference>
<evidence type="ECO:0000313" key="4">
    <source>
        <dbReference type="EMBL" id="TID30526.1"/>
    </source>
</evidence>
<dbReference type="InterPro" id="IPR025697">
    <property type="entry name" value="CLU_dom"/>
</dbReference>
<evidence type="ECO:0000259" key="3">
    <source>
        <dbReference type="PROSITE" id="PS51823"/>
    </source>
</evidence>
<dbReference type="GO" id="GO:0048312">
    <property type="term" value="P:intracellular distribution of mitochondria"/>
    <property type="evidence" value="ECO:0007669"/>
    <property type="project" value="TreeGrafter"/>
</dbReference>
<dbReference type="PROSITE" id="PS51823">
    <property type="entry name" value="CLU"/>
    <property type="match status" value="1"/>
</dbReference>
<dbReference type="PANTHER" id="PTHR12601:SF6">
    <property type="entry name" value="CLUSTERED MITOCHONDRIA PROTEIN HOMOLOG"/>
    <property type="match status" value="1"/>
</dbReference>
<dbReference type="PANTHER" id="PTHR12601">
    <property type="entry name" value="EUKARYOTIC TRANSLATION INITIATION FACTOR 3 SUBUNIT EIF-3"/>
    <property type="match status" value="1"/>
</dbReference>
<dbReference type="Pfam" id="PF15044">
    <property type="entry name" value="CLU_N"/>
    <property type="match status" value="1"/>
</dbReference>
<dbReference type="InterPro" id="IPR023231">
    <property type="entry name" value="GSKIP_dom_sf"/>
</dbReference>
<proteinExistence type="predicted"/>
<dbReference type="InterPro" id="IPR011990">
    <property type="entry name" value="TPR-like_helical_dom_sf"/>
</dbReference>
<evidence type="ECO:0000313" key="5">
    <source>
        <dbReference type="Proteomes" id="UP000307173"/>
    </source>
</evidence>
<dbReference type="InterPro" id="IPR033646">
    <property type="entry name" value="CLU-central"/>
</dbReference>
<dbReference type="CDD" id="cd15466">
    <property type="entry name" value="CLU-central"/>
    <property type="match status" value="1"/>
</dbReference>
<feature type="coiled-coil region" evidence="2">
    <location>
        <begin position="726"/>
        <end position="806"/>
    </location>
</feature>
<dbReference type="InterPro" id="IPR027523">
    <property type="entry name" value="CLU_prot"/>
</dbReference>
<feature type="domain" description="Clu" evidence="3">
    <location>
        <begin position="317"/>
        <end position="572"/>
    </location>
</feature>
<dbReference type="InterPro" id="IPR028275">
    <property type="entry name" value="CLU_N"/>
</dbReference>